<feature type="region of interest" description="Disordered" evidence="1">
    <location>
        <begin position="562"/>
        <end position="614"/>
    </location>
</feature>
<feature type="region of interest" description="Disordered" evidence="1">
    <location>
        <begin position="428"/>
        <end position="473"/>
    </location>
</feature>
<evidence type="ECO:0000256" key="1">
    <source>
        <dbReference type="SAM" id="MobiDB-lite"/>
    </source>
</evidence>
<feature type="region of interest" description="Disordered" evidence="1">
    <location>
        <begin position="167"/>
        <end position="207"/>
    </location>
</feature>
<feature type="region of interest" description="Disordered" evidence="1">
    <location>
        <begin position="1"/>
        <end position="27"/>
    </location>
</feature>
<sequence length="614" mass="67077">MSARSGHSGPTNVARGMPSATGDGNATKAMDNLRAEIKLLHWHKLANQAALKAALLKTKKIKARGGGTSRPVPAMTTLSMPTDERAAWMQQVIEEEQSKPLQVSKDFMCKYEKQEEETEGRLDTEVAAHIRSLRNLRHQIEKRGEMKARRVKYRAAQKQLEREKQQLLLGKLHTTESSGPASARRDPREGVGAGGTAGAGHGPPKRVGALDTVLGSLDKLVELEKRISSLEKSNVYDDFRATKQGGAGSTAEDISRSVGQRRSLGRAGDGDVPHRRSNVGRPGVGSRNRRLSFSKQTTEATIDTPSQTYYSVRVRRKPGTIVENSVHQKRRTGANMGNTSGVGLRARVRASSSRVGGGGASTFLTQLPDVHRHPRAVAGRQGGDGGFRSAIGEKKRIEAKRKLAGERTEAIRIARQDRIIREWMQRKKAAAAGGSHRRKSSTLSRRGGALAARGQKTRSEGWGASTNRGRGANNAHLQEFRDIRAHYAKRNERLRRDLSRKGPERRAFLAGTRTVTVATRPRAAPVVSLPRFRPARISSTDVGEQRERGDSKLFEGTMRRDQTRMGEKRGGGTRRVGEGLAVGGTGLRAARACGTRRRTRSRPHRASAVAVRGA</sequence>
<gene>
    <name evidence="2" type="ORF">Esi_0159_0042</name>
</gene>
<dbReference type="Proteomes" id="UP000002630">
    <property type="component" value="Unassembled WGS sequence"/>
</dbReference>
<dbReference type="eggNOG" id="ENOG502RZWM">
    <property type="taxonomic scope" value="Eukaryota"/>
</dbReference>
<dbReference type="AlphaFoldDB" id="D7FLE6"/>
<dbReference type="InParanoid" id="D7FLE6"/>
<evidence type="ECO:0000313" key="2">
    <source>
        <dbReference type="EMBL" id="CBJ29714.1"/>
    </source>
</evidence>
<dbReference type="EMBL" id="FN649760">
    <property type="protein sequence ID" value="CBJ29714.1"/>
    <property type="molecule type" value="Genomic_DNA"/>
</dbReference>
<accession>D7FLE6</accession>
<name>D7FLE6_ECTSI</name>
<protein>
    <submittedName>
        <fullName evidence="2">Uncharacterized protein</fullName>
    </submittedName>
</protein>
<keyword evidence="3" id="KW-1185">Reference proteome</keyword>
<proteinExistence type="predicted"/>
<dbReference type="OrthoDB" id="167865at2759"/>
<evidence type="ECO:0000313" key="3">
    <source>
        <dbReference type="Proteomes" id="UP000002630"/>
    </source>
</evidence>
<feature type="compositionally biased region" description="Gly residues" evidence="1">
    <location>
        <begin position="191"/>
        <end position="201"/>
    </location>
</feature>
<feature type="compositionally biased region" description="Basic residues" evidence="1">
    <location>
        <begin position="594"/>
        <end position="605"/>
    </location>
</feature>
<organism evidence="2 3">
    <name type="scientific">Ectocarpus siliculosus</name>
    <name type="common">Brown alga</name>
    <name type="synonym">Conferva siliculosa</name>
    <dbReference type="NCBI Taxonomy" id="2880"/>
    <lineage>
        <taxon>Eukaryota</taxon>
        <taxon>Sar</taxon>
        <taxon>Stramenopiles</taxon>
        <taxon>Ochrophyta</taxon>
        <taxon>PX clade</taxon>
        <taxon>Phaeophyceae</taxon>
        <taxon>Ectocarpales</taxon>
        <taxon>Ectocarpaceae</taxon>
        <taxon>Ectocarpus</taxon>
    </lineage>
</organism>
<feature type="region of interest" description="Disordered" evidence="1">
    <location>
        <begin position="241"/>
        <end position="299"/>
    </location>
</feature>
<reference evidence="2 3" key="1">
    <citation type="journal article" date="2010" name="Nature">
        <title>The Ectocarpus genome and the independent evolution of multicellularity in brown algae.</title>
        <authorList>
            <person name="Cock J.M."/>
            <person name="Sterck L."/>
            <person name="Rouze P."/>
            <person name="Scornet D."/>
            <person name="Allen A.E."/>
            <person name="Amoutzias G."/>
            <person name="Anthouard V."/>
            <person name="Artiguenave F."/>
            <person name="Aury J.M."/>
            <person name="Badger J.H."/>
            <person name="Beszteri B."/>
            <person name="Billiau K."/>
            <person name="Bonnet E."/>
            <person name="Bothwell J.H."/>
            <person name="Bowler C."/>
            <person name="Boyen C."/>
            <person name="Brownlee C."/>
            <person name="Carrano C.J."/>
            <person name="Charrier B."/>
            <person name="Cho G.Y."/>
            <person name="Coelho S.M."/>
            <person name="Collen J."/>
            <person name="Corre E."/>
            <person name="Da Silva C."/>
            <person name="Delage L."/>
            <person name="Delaroque N."/>
            <person name="Dittami S.M."/>
            <person name="Doulbeau S."/>
            <person name="Elias M."/>
            <person name="Farnham G."/>
            <person name="Gachon C.M."/>
            <person name="Gschloessl B."/>
            <person name="Heesch S."/>
            <person name="Jabbari K."/>
            <person name="Jubin C."/>
            <person name="Kawai H."/>
            <person name="Kimura K."/>
            <person name="Kloareg B."/>
            <person name="Kupper F.C."/>
            <person name="Lang D."/>
            <person name="Le Bail A."/>
            <person name="Leblanc C."/>
            <person name="Lerouge P."/>
            <person name="Lohr M."/>
            <person name="Lopez P.J."/>
            <person name="Martens C."/>
            <person name="Maumus F."/>
            <person name="Michel G."/>
            <person name="Miranda-Saavedra D."/>
            <person name="Morales J."/>
            <person name="Moreau H."/>
            <person name="Motomura T."/>
            <person name="Nagasato C."/>
            <person name="Napoli C.A."/>
            <person name="Nelson D.R."/>
            <person name="Nyvall-Collen P."/>
            <person name="Peters A.F."/>
            <person name="Pommier C."/>
            <person name="Potin P."/>
            <person name="Poulain J."/>
            <person name="Quesneville H."/>
            <person name="Read B."/>
            <person name="Rensing S.A."/>
            <person name="Ritter A."/>
            <person name="Rousvoal S."/>
            <person name="Samanta M."/>
            <person name="Samson G."/>
            <person name="Schroeder D.C."/>
            <person name="Segurens B."/>
            <person name="Strittmatter M."/>
            <person name="Tonon T."/>
            <person name="Tregear J.W."/>
            <person name="Valentin K."/>
            <person name="von Dassow P."/>
            <person name="Yamagishi T."/>
            <person name="Van de Peer Y."/>
            <person name="Wincker P."/>
        </authorList>
    </citation>
    <scope>NUCLEOTIDE SEQUENCE [LARGE SCALE GENOMIC DNA]</scope>
    <source>
        <strain evidence="3">Ec32 / CCAP1310/4</strain>
    </source>
</reference>